<evidence type="ECO:0000256" key="7">
    <source>
        <dbReference type="ARBA" id="ARBA00022833"/>
    </source>
</evidence>
<keyword evidence="5" id="KW-0997">Cell inner membrane</keyword>
<dbReference type="AlphaFoldDB" id="A0A9Q3URQ7"/>
<keyword evidence="14" id="KW-1185">Reference proteome</keyword>
<dbReference type="Proteomes" id="UP001108027">
    <property type="component" value="Unassembled WGS sequence"/>
</dbReference>
<evidence type="ECO:0000256" key="3">
    <source>
        <dbReference type="ARBA" id="ARBA00022448"/>
    </source>
</evidence>
<comment type="similarity">
    <text evidence="2">Belongs to the CorA metal ion transporter (MIT) (TC 1.A.35) family.</text>
</comment>
<evidence type="ECO:0000256" key="9">
    <source>
        <dbReference type="ARBA" id="ARBA00023065"/>
    </source>
</evidence>
<accession>A0A9Q3URQ7</accession>
<dbReference type="GO" id="GO:0015087">
    <property type="term" value="F:cobalt ion transmembrane transporter activity"/>
    <property type="evidence" value="ECO:0007669"/>
    <property type="project" value="TreeGrafter"/>
</dbReference>
<dbReference type="RefSeq" id="WP_204431477.1">
    <property type="nucleotide sequence ID" value="NZ_ARXL01000009.1"/>
</dbReference>
<name>A0A9Q3URQ7_9GAMM</name>
<evidence type="ECO:0000256" key="8">
    <source>
        <dbReference type="ARBA" id="ARBA00022989"/>
    </source>
</evidence>
<proteinExistence type="inferred from homology"/>
<feature type="transmembrane region" description="Helical" evidence="12">
    <location>
        <begin position="261"/>
        <end position="285"/>
    </location>
</feature>
<dbReference type="EMBL" id="JAJGNA010000036">
    <property type="protein sequence ID" value="MCC4310374.1"/>
    <property type="molecule type" value="Genomic_DNA"/>
</dbReference>
<evidence type="ECO:0000313" key="13">
    <source>
        <dbReference type="EMBL" id="MCC4310374.1"/>
    </source>
</evidence>
<evidence type="ECO:0000256" key="2">
    <source>
        <dbReference type="ARBA" id="ARBA00009765"/>
    </source>
</evidence>
<dbReference type="PANTHER" id="PTHR46494:SF3">
    <property type="entry name" value="ZINC TRANSPORT PROTEIN ZNTB"/>
    <property type="match status" value="1"/>
</dbReference>
<dbReference type="Gene3D" id="1.20.58.340">
    <property type="entry name" value="Magnesium transport protein CorA, transmembrane region"/>
    <property type="match status" value="2"/>
</dbReference>
<dbReference type="PANTHER" id="PTHR46494">
    <property type="entry name" value="CORA FAMILY METAL ION TRANSPORTER (EUROFUNG)"/>
    <property type="match status" value="1"/>
</dbReference>
<dbReference type="GO" id="GO:0050897">
    <property type="term" value="F:cobalt ion binding"/>
    <property type="evidence" value="ECO:0007669"/>
    <property type="project" value="TreeGrafter"/>
</dbReference>
<dbReference type="GO" id="GO:0000287">
    <property type="term" value="F:magnesium ion binding"/>
    <property type="evidence" value="ECO:0007669"/>
    <property type="project" value="TreeGrafter"/>
</dbReference>
<keyword evidence="7" id="KW-0862">Zinc</keyword>
<evidence type="ECO:0000256" key="10">
    <source>
        <dbReference type="ARBA" id="ARBA00023136"/>
    </source>
</evidence>
<dbReference type="SUPFAM" id="SSF143865">
    <property type="entry name" value="CorA soluble domain-like"/>
    <property type="match status" value="1"/>
</dbReference>
<protein>
    <submittedName>
        <fullName evidence="13">Zinc transporter ZntB</fullName>
    </submittedName>
</protein>
<keyword evidence="9" id="KW-0406">Ion transport</keyword>
<keyword evidence="6 12" id="KW-0812">Transmembrane</keyword>
<dbReference type="InterPro" id="IPR045863">
    <property type="entry name" value="CorA_TM1_TM2"/>
</dbReference>
<keyword evidence="11" id="KW-0175">Coiled coil</keyword>
<comment type="caution">
    <text evidence="13">The sequence shown here is derived from an EMBL/GenBank/DDBJ whole genome shotgun (WGS) entry which is preliminary data.</text>
</comment>
<keyword evidence="10 12" id="KW-0472">Membrane</keyword>
<evidence type="ECO:0000256" key="4">
    <source>
        <dbReference type="ARBA" id="ARBA00022475"/>
    </source>
</evidence>
<dbReference type="GO" id="GO:0015095">
    <property type="term" value="F:magnesium ion transmembrane transporter activity"/>
    <property type="evidence" value="ECO:0007669"/>
    <property type="project" value="TreeGrafter"/>
</dbReference>
<evidence type="ECO:0000256" key="12">
    <source>
        <dbReference type="SAM" id="Phobius"/>
    </source>
</evidence>
<evidence type="ECO:0000256" key="5">
    <source>
        <dbReference type="ARBA" id="ARBA00022519"/>
    </source>
</evidence>
<evidence type="ECO:0000256" key="11">
    <source>
        <dbReference type="SAM" id="Coils"/>
    </source>
</evidence>
<feature type="coiled-coil region" evidence="11">
    <location>
        <begin position="221"/>
        <end position="255"/>
    </location>
</feature>
<organism evidence="13 14">
    <name type="scientific">Alloalcanivorax marinus</name>
    <dbReference type="NCBI Taxonomy" id="1177169"/>
    <lineage>
        <taxon>Bacteria</taxon>
        <taxon>Pseudomonadati</taxon>
        <taxon>Pseudomonadota</taxon>
        <taxon>Gammaproteobacteria</taxon>
        <taxon>Oceanospirillales</taxon>
        <taxon>Alcanivoracaceae</taxon>
        <taxon>Alloalcanivorax</taxon>
    </lineage>
</organism>
<evidence type="ECO:0000256" key="1">
    <source>
        <dbReference type="ARBA" id="ARBA00004651"/>
    </source>
</evidence>
<gene>
    <name evidence="13" type="ORF">LL252_17545</name>
</gene>
<keyword evidence="8 12" id="KW-1133">Transmembrane helix</keyword>
<comment type="subcellular location">
    <subcellularLocation>
        <location evidence="1">Cell membrane</location>
        <topology evidence="1">Multi-pass membrane protein</topology>
    </subcellularLocation>
</comment>
<keyword evidence="3" id="KW-0813">Transport</keyword>
<feature type="transmembrane region" description="Helical" evidence="12">
    <location>
        <begin position="297"/>
        <end position="316"/>
    </location>
</feature>
<dbReference type="SUPFAM" id="SSF144083">
    <property type="entry name" value="Magnesium transport protein CorA, transmembrane region"/>
    <property type="match status" value="1"/>
</dbReference>
<keyword evidence="4" id="KW-1003">Cell membrane</keyword>
<dbReference type="Pfam" id="PF01544">
    <property type="entry name" value="CorA"/>
    <property type="match status" value="1"/>
</dbReference>
<dbReference type="Gene3D" id="3.30.460.20">
    <property type="entry name" value="CorA soluble domain-like"/>
    <property type="match status" value="1"/>
</dbReference>
<evidence type="ECO:0000313" key="14">
    <source>
        <dbReference type="Proteomes" id="UP001108027"/>
    </source>
</evidence>
<reference evidence="13" key="1">
    <citation type="submission" date="2021-10" db="EMBL/GenBank/DDBJ databases">
        <title>The diversity and Nitrogen Metabolism of Culturable Nitrate-Utilizing Bacteria Within the Oxygen Minimum Zone of the Changjiang (Yangtze River)Estuary.</title>
        <authorList>
            <person name="Zhang D."/>
            <person name="Zheng J."/>
            <person name="Liu S."/>
            <person name="He W."/>
        </authorList>
    </citation>
    <scope>NUCLEOTIDE SEQUENCE</scope>
    <source>
        <strain evidence="13">FXH-223</strain>
    </source>
</reference>
<dbReference type="InterPro" id="IPR045861">
    <property type="entry name" value="CorA_cytoplasmic_dom"/>
</dbReference>
<evidence type="ECO:0000256" key="6">
    <source>
        <dbReference type="ARBA" id="ARBA00022692"/>
    </source>
</evidence>
<sequence>MADNPAWVKLALRLDGAGGATEFTLGEQLPEGKQTLWVNLDYTAEAAHDWLLAQARVPESAAEALSTPDTRPRAAEVGGGLLVYLRGVNLYPDARPEDMIAIRLWIKDNLIISTQKRQLFTVSEISDSLLKGDGPRSASQLLAWLTDGLTWRMEDVIERIEDLVGDCSDALEQKPDRALTHAISSVRRRSIALRRYLAPQREAINRLQGDARLDRDDAELIREAGDRLQRLVEDLDAARDQATLLQEEVFSVQNEAINDRMYLLAIISAIFLPLGFLTGLFGINIGGMPGVEDPDAFWWFVGFLGVISVLLLLWMMRLRWFGDRASKAVRLGRLGVLTKTNWLLRKK</sequence>
<dbReference type="GO" id="GO:0005886">
    <property type="term" value="C:plasma membrane"/>
    <property type="evidence" value="ECO:0007669"/>
    <property type="project" value="UniProtKB-SubCell"/>
</dbReference>
<dbReference type="CDD" id="cd12833">
    <property type="entry name" value="ZntB-like_1"/>
    <property type="match status" value="1"/>
</dbReference>
<dbReference type="InterPro" id="IPR002523">
    <property type="entry name" value="MgTranspt_CorA/ZnTranspt_ZntB"/>
</dbReference>